<accession>A0A4U5MG73</accession>
<dbReference type="InterPro" id="IPR008271">
    <property type="entry name" value="Ser/Thr_kinase_AS"/>
</dbReference>
<dbReference type="SUPFAM" id="SSF56112">
    <property type="entry name" value="Protein kinase-like (PK-like)"/>
    <property type="match status" value="1"/>
</dbReference>
<dbReference type="PANTHER" id="PTHR24355">
    <property type="entry name" value="G PROTEIN-COUPLED RECEPTOR KINASE/RIBOSOMAL PROTEIN S6 KINASE"/>
    <property type="match status" value="1"/>
</dbReference>
<keyword evidence="3 6" id="KW-0547">Nucleotide-binding</keyword>
<keyword evidence="1" id="KW-0723">Serine/threonine-protein kinase</keyword>
<gene>
    <name evidence="9" type="ORF">L596_024252</name>
</gene>
<evidence type="ECO:0000256" key="6">
    <source>
        <dbReference type="PROSITE-ProRule" id="PRU10141"/>
    </source>
</evidence>
<comment type="caution">
    <text evidence="9">The sequence shown here is derived from an EMBL/GenBank/DDBJ whole genome shotgun (WGS) entry which is preliminary data.</text>
</comment>
<dbReference type="SMART" id="SM00220">
    <property type="entry name" value="S_TKc"/>
    <property type="match status" value="1"/>
</dbReference>
<dbReference type="CDD" id="cd05123">
    <property type="entry name" value="STKc_AGC"/>
    <property type="match status" value="1"/>
</dbReference>
<dbReference type="InterPro" id="IPR045270">
    <property type="entry name" value="STKc_AGC"/>
</dbReference>
<dbReference type="InterPro" id="IPR017441">
    <property type="entry name" value="Protein_kinase_ATP_BS"/>
</dbReference>
<keyword evidence="5 6" id="KW-0067">ATP-binding</keyword>
<evidence type="ECO:0000313" key="9">
    <source>
        <dbReference type="EMBL" id="TKR68246.1"/>
    </source>
</evidence>
<evidence type="ECO:0000256" key="1">
    <source>
        <dbReference type="ARBA" id="ARBA00022527"/>
    </source>
</evidence>
<reference evidence="9 10" key="2">
    <citation type="journal article" date="2019" name="G3 (Bethesda)">
        <title>Hybrid Assembly of the Genome of the Entomopathogenic Nematode Steinernema carpocapsae Identifies the X-Chromosome.</title>
        <authorList>
            <person name="Serra L."/>
            <person name="Macchietto M."/>
            <person name="Macias-Munoz A."/>
            <person name="McGill C.J."/>
            <person name="Rodriguez I.M."/>
            <person name="Rodriguez B."/>
            <person name="Murad R."/>
            <person name="Mortazavi A."/>
        </authorList>
    </citation>
    <scope>NUCLEOTIDE SEQUENCE [LARGE SCALE GENOMIC DNA]</scope>
    <source>
        <strain evidence="9 10">ALL</strain>
    </source>
</reference>
<name>A0A4U5MG73_STECR</name>
<dbReference type="PROSITE" id="PS50011">
    <property type="entry name" value="PROTEIN_KINASE_DOM"/>
    <property type="match status" value="1"/>
</dbReference>
<dbReference type="PROSITE" id="PS00107">
    <property type="entry name" value="PROTEIN_KINASE_ATP"/>
    <property type="match status" value="1"/>
</dbReference>
<dbReference type="Pfam" id="PF00069">
    <property type="entry name" value="Pkinase"/>
    <property type="match status" value="1"/>
</dbReference>
<dbReference type="EMBL" id="AZBU02000008">
    <property type="protein sequence ID" value="TKR68246.1"/>
    <property type="molecule type" value="Genomic_DNA"/>
</dbReference>
<feature type="compositionally biased region" description="Low complexity" evidence="7">
    <location>
        <begin position="37"/>
        <end position="48"/>
    </location>
</feature>
<evidence type="ECO:0000256" key="2">
    <source>
        <dbReference type="ARBA" id="ARBA00022679"/>
    </source>
</evidence>
<dbReference type="AlphaFoldDB" id="A0A4U5MG73"/>
<dbReference type="STRING" id="34508.A0A4U5MG73"/>
<dbReference type="PROSITE" id="PS00108">
    <property type="entry name" value="PROTEIN_KINASE_ST"/>
    <property type="match status" value="1"/>
</dbReference>
<evidence type="ECO:0000313" key="10">
    <source>
        <dbReference type="Proteomes" id="UP000298663"/>
    </source>
</evidence>
<feature type="region of interest" description="Disordered" evidence="7">
    <location>
        <begin position="1"/>
        <end position="111"/>
    </location>
</feature>
<keyword evidence="10" id="KW-1185">Reference proteome</keyword>
<proteinExistence type="predicted"/>
<dbReference type="Gene3D" id="1.10.510.10">
    <property type="entry name" value="Transferase(Phosphotransferase) domain 1"/>
    <property type="match status" value="1"/>
</dbReference>
<evidence type="ECO:0000256" key="4">
    <source>
        <dbReference type="ARBA" id="ARBA00022777"/>
    </source>
</evidence>
<feature type="domain" description="Protein kinase" evidence="8">
    <location>
        <begin position="228"/>
        <end position="481"/>
    </location>
</feature>
<dbReference type="GO" id="GO:0004674">
    <property type="term" value="F:protein serine/threonine kinase activity"/>
    <property type="evidence" value="ECO:0007669"/>
    <property type="project" value="UniProtKB-KW"/>
</dbReference>
<keyword evidence="4" id="KW-0418">Kinase</keyword>
<organism evidence="9 10">
    <name type="scientific">Steinernema carpocapsae</name>
    <name type="common">Entomopathogenic nematode</name>
    <dbReference type="NCBI Taxonomy" id="34508"/>
    <lineage>
        <taxon>Eukaryota</taxon>
        <taxon>Metazoa</taxon>
        <taxon>Ecdysozoa</taxon>
        <taxon>Nematoda</taxon>
        <taxon>Chromadorea</taxon>
        <taxon>Rhabditida</taxon>
        <taxon>Tylenchina</taxon>
        <taxon>Panagrolaimomorpha</taxon>
        <taxon>Strongyloidoidea</taxon>
        <taxon>Steinernematidae</taxon>
        <taxon>Steinernema</taxon>
    </lineage>
</organism>
<reference evidence="9 10" key="1">
    <citation type="journal article" date="2015" name="Genome Biol.">
        <title>Comparative genomics of Steinernema reveals deeply conserved gene regulatory networks.</title>
        <authorList>
            <person name="Dillman A.R."/>
            <person name="Macchietto M."/>
            <person name="Porter C.F."/>
            <person name="Rogers A."/>
            <person name="Williams B."/>
            <person name="Antoshechkin I."/>
            <person name="Lee M.M."/>
            <person name="Goodwin Z."/>
            <person name="Lu X."/>
            <person name="Lewis E.E."/>
            <person name="Goodrich-Blair H."/>
            <person name="Stock S.P."/>
            <person name="Adams B.J."/>
            <person name="Sternberg P.W."/>
            <person name="Mortazavi A."/>
        </authorList>
    </citation>
    <scope>NUCLEOTIDE SEQUENCE [LARGE SCALE GENOMIC DNA]</scope>
    <source>
        <strain evidence="9 10">ALL</strain>
    </source>
</reference>
<sequence length="549" mass="61815">MGNAQGSSKSRKRRVIAAASGLVHHYSMPTLSVDPESGSSQDTNGSSSAIAPPRPLSSQSQFESQSTEGSPLRKRPRSILSLPTNSTIRSPVHAAASLDTVEEERTEDLRSTAAPILRSPTSAKFLSSSLSNLPSMAAESAFGDRERLGGKFYRTINRSIQSFRKLTSGRKRKRSEIGFEADDISTSDLRSACSSQTSLSGTQWPVPWIEAVFLPEFSVKSTISQRDFIVLNDIGVGSFGAVSRVCLQKDRSVFFAMKRQKKSMILSRNAVQQVKSEVEIHKSLSGGPFIARFYASFQSRSELFTVSQYAMGYGDMFTLWRDFGSFSEASVRIFAAEIAISLDYIHSKGVVYRDLKLENIVLDIDGHIQIVDFGMAKQIDEEKTRTICGTLQYMAPEIAQGMSYDLAVDWWSFGVLLHILFTNRYPFPSNNIHHHSELTFIDYHTPIECSKEFGGLLNKLLTISPEKRLRSFETLVQEPFFKNVSWDDVEHRRIDPYENIEKMKRCRSCNTLFDRSGSDLSGSDVEENIYAFDEHYQFDEFDYFNDDLL</sequence>
<evidence type="ECO:0000256" key="7">
    <source>
        <dbReference type="SAM" id="MobiDB-lite"/>
    </source>
</evidence>
<protein>
    <recommendedName>
        <fullName evidence="8">Protein kinase domain-containing protein</fullName>
    </recommendedName>
</protein>
<evidence type="ECO:0000256" key="3">
    <source>
        <dbReference type="ARBA" id="ARBA00022741"/>
    </source>
</evidence>
<dbReference type="Proteomes" id="UP000298663">
    <property type="component" value="Unassembled WGS sequence"/>
</dbReference>
<feature type="binding site" evidence="6">
    <location>
        <position position="258"/>
    </location>
    <ligand>
        <name>ATP</name>
        <dbReference type="ChEBI" id="CHEBI:30616"/>
    </ligand>
</feature>
<dbReference type="InterPro" id="IPR011009">
    <property type="entry name" value="Kinase-like_dom_sf"/>
</dbReference>
<keyword evidence="2" id="KW-0808">Transferase</keyword>
<dbReference type="GO" id="GO:0005524">
    <property type="term" value="F:ATP binding"/>
    <property type="evidence" value="ECO:0007669"/>
    <property type="project" value="UniProtKB-UniRule"/>
</dbReference>
<evidence type="ECO:0000256" key="5">
    <source>
        <dbReference type="ARBA" id="ARBA00022840"/>
    </source>
</evidence>
<evidence type="ECO:0000259" key="8">
    <source>
        <dbReference type="PROSITE" id="PS50011"/>
    </source>
</evidence>
<dbReference type="OrthoDB" id="3205605at2759"/>
<feature type="compositionally biased region" description="Low complexity" evidence="7">
    <location>
        <begin position="57"/>
        <end position="66"/>
    </location>
</feature>
<dbReference type="Gene3D" id="3.30.200.20">
    <property type="entry name" value="Phosphorylase Kinase, domain 1"/>
    <property type="match status" value="1"/>
</dbReference>
<dbReference type="PANTHER" id="PTHR24355:SF1">
    <property type="entry name" value="RIBOSOMAL PROTEIN S6 KINASE-RELATED PROTEIN"/>
    <property type="match status" value="1"/>
</dbReference>
<dbReference type="InterPro" id="IPR000719">
    <property type="entry name" value="Prot_kinase_dom"/>
</dbReference>